<feature type="domain" description="UvrD-like helicase ATP-binding" evidence="10">
    <location>
        <begin position="1"/>
        <end position="449"/>
    </location>
</feature>
<dbReference type="GO" id="GO:0043138">
    <property type="term" value="F:3'-5' DNA helicase activity"/>
    <property type="evidence" value="ECO:0007669"/>
    <property type="project" value="UniProtKB-EC"/>
</dbReference>
<evidence type="ECO:0000256" key="3">
    <source>
        <dbReference type="ARBA" id="ARBA00022806"/>
    </source>
</evidence>
<dbReference type="PANTHER" id="PTHR11070">
    <property type="entry name" value="UVRD / RECB / PCRA DNA HELICASE FAMILY MEMBER"/>
    <property type="match status" value="1"/>
</dbReference>
<evidence type="ECO:0000259" key="11">
    <source>
        <dbReference type="PROSITE" id="PS51217"/>
    </source>
</evidence>
<evidence type="ECO:0000256" key="1">
    <source>
        <dbReference type="ARBA" id="ARBA00022741"/>
    </source>
</evidence>
<evidence type="ECO:0000313" key="12">
    <source>
        <dbReference type="EMBL" id="ACS80766.1"/>
    </source>
</evidence>
<reference evidence="12 13" key="1">
    <citation type="submission" date="2009-06" db="EMBL/GenBank/DDBJ databases">
        <title>Complete sequence of Desulfovibrio salexigens DSM 2638.</title>
        <authorList>
            <consortium name="US DOE Joint Genome Institute"/>
            <person name="Lucas S."/>
            <person name="Copeland A."/>
            <person name="Lapidus A."/>
            <person name="Glavina del Rio T."/>
            <person name="Tice H."/>
            <person name="Bruce D."/>
            <person name="Goodwin L."/>
            <person name="Pitluck S."/>
            <person name="Munk A.C."/>
            <person name="Brettin T."/>
            <person name="Detter J.C."/>
            <person name="Han C."/>
            <person name="Tapia R."/>
            <person name="Larimer F."/>
            <person name="Land M."/>
            <person name="Hauser L."/>
            <person name="Kyrpides N."/>
            <person name="Anderson I."/>
            <person name="Wall J.D."/>
            <person name="Arkin A.P."/>
            <person name="Dehal P."/>
            <person name="Chivian D."/>
            <person name="Giles B."/>
            <person name="Hazen T.C."/>
        </authorList>
    </citation>
    <scope>NUCLEOTIDE SEQUENCE [LARGE SCALE GENOMIC DNA]</scope>
    <source>
        <strain evidence="13">ATCC 14822 / DSM 2638 / NCIMB 8403 / VKM B-1763</strain>
    </source>
</reference>
<dbReference type="InterPro" id="IPR027417">
    <property type="entry name" value="P-loop_NTPase"/>
</dbReference>
<dbReference type="KEGG" id="dsa:Desal_2712"/>
<dbReference type="EMBL" id="CP001649">
    <property type="protein sequence ID" value="ACS80766.1"/>
    <property type="molecule type" value="Genomic_DNA"/>
</dbReference>
<dbReference type="Gene3D" id="3.40.1350.10">
    <property type="match status" value="1"/>
</dbReference>
<dbReference type="Proteomes" id="UP000002601">
    <property type="component" value="Chromosome"/>
</dbReference>
<evidence type="ECO:0000259" key="10">
    <source>
        <dbReference type="PROSITE" id="PS51198"/>
    </source>
</evidence>
<evidence type="ECO:0000256" key="5">
    <source>
        <dbReference type="ARBA" id="ARBA00023235"/>
    </source>
</evidence>
<dbReference type="GO" id="GO:0016887">
    <property type="term" value="F:ATP hydrolysis activity"/>
    <property type="evidence" value="ECO:0007669"/>
    <property type="project" value="RHEA"/>
</dbReference>
<dbReference type="RefSeq" id="WP_015852582.1">
    <property type="nucleotide sequence ID" value="NC_012881.1"/>
</dbReference>
<dbReference type="GO" id="GO:0005829">
    <property type="term" value="C:cytosol"/>
    <property type="evidence" value="ECO:0007669"/>
    <property type="project" value="TreeGrafter"/>
</dbReference>
<dbReference type="OrthoDB" id="9810135at2"/>
<dbReference type="GO" id="GO:0005524">
    <property type="term" value="F:ATP binding"/>
    <property type="evidence" value="ECO:0007669"/>
    <property type="project" value="UniProtKB-UniRule"/>
</dbReference>
<accession>C6BZC9</accession>
<dbReference type="InterPro" id="IPR011856">
    <property type="entry name" value="tRNA_endonuc-like_dom_sf"/>
</dbReference>
<dbReference type="EC" id="5.6.2.4" evidence="7"/>
<dbReference type="InterPro" id="IPR014017">
    <property type="entry name" value="DNA_helicase_UvrD-like_C"/>
</dbReference>
<comment type="catalytic activity">
    <reaction evidence="8">
        <text>ATP + H2O = ADP + phosphate + H(+)</text>
        <dbReference type="Rhea" id="RHEA:13065"/>
        <dbReference type="ChEBI" id="CHEBI:15377"/>
        <dbReference type="ChEBI" id="CHEBI:15378"/>
        <dbReference type="ChEBI" id="CHEBI:30616"/>
        <dbReference type="ChEBI" id="CHEBI:43474"/>
        <dbReference type="ChEBI" id="CHEBI:456216"/>
        <dbReference type="EC" id="5.6.2.4"/>
    </reaction>
</comment>
<evidence type="ECO:0000256" key="6">
    <source>
        <dbReference type="ARBA" id="ARBA00034617"/>
    </source>
</evidence>
<dbReference type="SUPFAM" id="SSF52540">
    <property type="entry name" value="P-loop containing nucleoside triphosphate hydrolases"/>
    <property type="match status" value="1"/>
</dbReference>
<keyword evidence="1 9" id="KW-0547">Nucleotide-binding</keyword>
<dbReference type="PROSITE" id="PS51198">
    <property type="entry name" value="UVRD_HELICASE_ATP_BIND"/>
    <property type="match status" value="1"/>
</dbReference>
<keyword evidence="2 9" id="KW-0378">Hydrolase</keyword>
<dbReference type="PANTHER" id="PTHR11070:SF67">
    <property type="entry name" value="DNA 3'-5' HELICASE"/>
    <property type="match status" value="1"/>
</dbReference>
<evidence type="ECO:0000256" key="4">
    <source>
        <dbReference type="ARBA" id="ARBA00022840"/>
    </source>
</evidence>
<dbReference type="InterPro" id="IPR000212">
    <property type="entry name" value="DNA_helicase_UvrD/REP"/>
</dbReference>
<gene>
    <name evidence="12" type="ordered locus">Desal_2712</name>
</gene>
<protein>
    <recommendedName>
        <fullName evidence="7">DNA 3'-5' helicase</fullName>
        <ecNumber evidence="7">5.6.2.4</ecNumber>
    </recommendedName>
</protein>
<dbReference type="AlphaFoldDB" id="C6BZC9"/>
<evidence type="ECO:0000256" key="2">
    <source>
        <dbReference type="ARBA" id="ARBA00022801"/>
    </source>
</evidence>
<keyword evidence="4 9" id="KW-0067">ATP-binding</keyword>
<sequence length="1059" mass="120701">MLKQVKASAGSGKTYELTGRFLSLLAGAQEEDSVPVCKSSQGKGYCWPEIMAVTFTNKAAAEMKERVIRSLKNRALDIEGDGLGADWKPLDAKKQLIPILQRYNRLNIRTIDSLLNLLVRIFALELGLSPEFELLFEPQALFEPNFNKFLAQCEEGDLLRKELLDDAVDSLVLKEEKQGFWLAEQMRMRLLSILTHVIDHPAERLTDQEEIAGLLQIEFDAFQKAVRDLSTLIDADKLAASAHLKKYLEHAAKIDFMDLPKESTMVAKDSFEDCVNKKSKGDIGSYHEKVYADLKQAHEIYRDKATILRGAYALAPFVRIVEEIRADIIEYQTRNGMLLSADLPKVASFVLQGGSALPDAFCRMGSRLHHLLVDEFQDTSLAQWNAMIPLAIECLSKRGSLFYVGDVKQAIYSWRGGRSELFDEVGQDPELSGLSEFTPANLDYNWRSLEHVIGFNNEFFDALADYDLAMDLAERLYPNGPEEQQIELAQRISHSFDKASQQLPPNQDRIGGYVRLQRVFASSSQEIVDETRRNFDLLMEELIPRREYRDICVLVRSNGHAQLVCDWLVEKSIPVITENSLQLDRHPIVRQMVSLLKFLDYPQDDLAFLEFICGQEIFGHISDIEHDDLFKWLAERDKGPLHRRFSEQYPDFWNTQISPFLRKSGLMTPYDLASEMVSRFKLVETYPQDELYIRRFLEVVHLAEEKRGTSLAAFLDFWELSSAEEKVPLPESVNAVRIMTIHKSKGLEFPVIVVPFHNWSVSGPDTSLADIEIDGQTMLTPMSSSLGDIYYENRTRMFSEQLNLLYVAWTRAGQELYGFLPSEKTRGVSPALAAIELILEGKFNDLGMLEYGITPEDTQVLPTTNKPEYSSEEPCDDFCETDPDGLLEPELMGWLPRLRVYRHNLEDYSYDARMRGELAHNAMENLILTGNDEADCRRSAEAAFAKFPAVTEEENVLVPEVTDMALWALSVPDIRAAIERGRPEVAIMDAQGETHRADLLLLDDKRALVVEYKTGQPSPENEKQVKRYLKLLRDMYGNEKELRGLLVYLDGKFTREVNI</sequence>
<dbReference type="PROSITE" id="PS51217">
    <property type="entry name" value="UVRD_HELICASE_CTER"/>
    <property type="match status" value="1"/>
</dbReference>
<dbReference type="InterPro" id="IPR014016">
    <property type="entry name" value="UvrD-like_ATP-bd"/>
</dbReference>
<dbReference type="HOGENOM" id="CLU_010638_0_0_7"/>
<dbReference type="Pfam" id="PF00580">
    <property type="entry name" value="UvrD-helicase"/>
    <property type="match status" value="1"/>
</dbReference>
<dbReference type="Pfam" id="PF13361">
    <property type="entry name" value="UvrD_C"/>
    <property type="match status" value="2"/>
</dbReference>
<dbReference type="STRING" id="526222.Desal_2712"/>
<evidence type="ECO:0000256" key="7">
    <source>
        <dbReference type="ARBA" id="ARBA00034808"/>
    </source>
</evidence>
<keyword evidence="5" id="KW-0413">Isomerase</keyword>
<dbReference type="InterPro" id="IPR038726">
    <property type="entry name" value="PDDEXK_AddAB-type"/>
</dbReference>
<name>C6BZC9_MARSD</name>
<dbReference type="Gene3D" id="3.40.50.300">
    <property type="entry name" value="P-loop containing nucleotide triphosphate hydrolases"/>
    <property type="match status" value="4"/>
</dbReference>
<dbReference type="GO" id="GO:0000725">
    <property type="term" value="P:recombinational repair"/>
    <property type="evidence" value="ECO:0007669"/>
    <property type="project" value="TreeGrafter"/>
</dbReference>
<evidence type="ECO:0000256" key="9">
    <source>
        <dbReference type="PROSITE-ProRule" id="PRU00560"/>
    </source>
</evidence>
<keyword evidence="3 9" id="KW-0347">Helicase</keyword>
<dbReference type="Pfam" id="PF12705">
    <property type="entry name" value="PDDEXK_1"/>
    <property type="match status" value="1"/>
</dbReference>
<comment type="catalytic activity">
    <reaction evidence="6">
        <text>Couples ATP hydrolysis with the unwinding of duplex DNA by translocating in the 3'-5' direction.</text>
        <dbReference type="EC" id="5.6.2.4"/>
    </reaction>
</comment>
<feature type="binding site" evidence="9">
    <location>
        <begin position="7"/>
        <end position="14"/>
    </location>
    <ligand>
        <name>ATP</name>
        <dbReference type="ChEBI" id="CHEBI:30616"/>
    </ligand>
</feature>
<dbReference type="eggNOG" id="COG1074">
    <property type="taxonomic scope" value="Bacteria"/>
</dbReference>
<dbReference type="GO" id="GO:0003677">
    <property type="term" value="F:DNA binding"/>
    <property type="evidence" value="ECO:0007669"/>
    <property type="project" value="InterPro"/>
</dbReference>
<evidence type="ECO:0000313" key="13">
    <source>
        <dbReference type="Proteomes" id="UP000002601"/>
    </source>
</evidence>
<feature type="domain" description="UvrD-like helicase C-terminal" evidence="11">
    <location>
        <begin position="483"/>
        <end position="746"/>
    </location>
</feature>
<keyword evidence="13" id="KW-1185">Reference proteome</keyword>
<proteinExistence type="predicted"/>
<organism evidence="12 13">
    <name type="scientific">Maridesulfovibrio salexigens (strain ATCC 14822 / DSM 2638 / NCIMB 8403 / VKM B-1763)</name>
    <name type="common">Desulfovibrio salexigens</name>
    <dbReference type="NCBI Taxonomy" id="526222"/>
    <lineage>
        <taxon>Bacteria</taxon>
        <taxon>Pseudomonadati</taxon>
        <taxon>Thermodesulfobacteriota</taxon>
        <taxon>Desulfovibrionia</taxon>
        <taxon>Desulfovibrionales</taxon>
        <taxon>Desulfovibrionaceae</taxon>
        <taxon>Maridesulfovibrio</taxon>
    </lineage>
</organism>
<evidence type="ECO:0000256" key="8">
    <source>
        <dbReference type="ARBA" id="ARBA00048988"/>
    </source>
</evidence>